<dbReference type="EMBL" id="KQ947415">
    <property type="protein sequence ID" value="KUJ16729.1"/>
    <property type="molecule type" value="Genomic_DNA"/>
</dbReference>
<gene>
    <name evidence="1" type="ORF">LY89DRAFT_669191</name>
</gene>
<dbReference type="InParanoid" id="A0A194X9D2"/>
<evidence type="ECO:0000313" key="1">
    <source>
        <dbReference type="EMBL" id="KUJ16729.1"/>
    </source>
</evidence>
<accession>A0A194X9D2</accession>
<dbReference type="AlphaFoldDB" id="A0A194X9D2"/>
<sequence length="170" mass="18678">MASNMIQAEGYSPLKLTMVSERLPAISGLAKQQGKMRPEASTHGHVTFPVCGNHGRNLDEDRLLQSYFSVSEAQTILATKDPTSEVRGRSIIITGPTFGVKFVGKPNVIRMSSLGYTIQQDLLAAEDEPNLISPPKLLYAIGNIVKCIRLARILRSFQESRVFEKSMPCG</sequence>
<dbReference type="Proteomes" id="UP000070700">
    <property type="component" value="Unassembled WGS sequence"/>
</dbReference>
<proteinExistence type="predicted"/>
<keyword evidence="2" id="KW-1185">Reference proteome</keyword>
<organism evidence="1 2">
    <name type="scientific">Mollisia scopiformis</name>
    <name type="common">Conifer needle endophyte fungus</name>
    <name type="synonym">Phialocephala scopiformis</name>
    <dbReference type="NCBI Taxonomy" id="149040"/>
    <lineage>
        <taxon>Eukaryota</taxon>
        <taxon>Fungi</taxon>
        <taxon>Dikarya</taxon>
        <taxon>Ascomycota</taxon>
        <taxon>Pezizomycotina</taxon>
        <taxon>Leotiomycetes</taxon>
        <taxon>Helotiales</taxon>
        <taxon>Mollisiaceae</taxon>
        <taxon>Mollisia</taxon>
    </lineage>
</organism>
<dbReference type="KEGG" id="psco:LY89DRAFT_669191"/>
<evidence type="ECO:0000313" key="2">
    <source>
        <dbReference type="Proteomes" id="UP000070700"/>
    </source>
</evidence>
<protein>
    <submittedName>
        <fullName evidence="1">Uncharacterized protein</fullName>
    </submittedName>
</protein>
<dbReference type="GeneID" id="28822803"/>
<dbReference type="RefSeq" id="XP_018071084.1">
    <property type="nucleotide sequence ID" value="XM_018213077.1"/>
</dbReference>
<name>A0A194X9D2_MOLSC</name>
<reference evidence="1 2" key="1">
    <citation type="submission" date="2015-10" db="EMBL/GenBank/DDBJ databases">
        <title>Full genome of DAOMC 229536 Phialocephala scopiformis, a fungal endophyte of spruce producing the potent anti-insectan compound rugulosin.</title>
        <authorList>
            <consortium name="DOE Joint Genome Institute"/>
            <person name="Walker A.K."/>
            <person name="Frasz S.L."/>
            <person name="Seifert K.A."/>
            <person name="Miller J.D."/>
            <person name="Mondo S.J."/>
            <person name="Labutti K."/>
            <person name="Lipzen A."/>
            <person name="Dockter R."/>
            <person name="Kennedy M."/>
            <person name="Grigoriev I.V."/>
            <person name="Spatafora J.W."/>
        </authorList>
    </citation>
    <scope>NUCLEOTIDE SEQUENCE [LARGE SCALE GENOMIC DNA]</scope>
    <source>
        <strain evidence="1 2">CBS 120377</strain>
    </source>
</reference>